<dbReference type="InParanoid" id="A0A1W4WI58"/>
<evidence type="ECO:0000256" key="4">
    <source>
        <dbReference type="ARBA" id="ARBA00022989"/>
    </source>
</evidence>
<dbReference type="PANTHER" id="PTHR42643">
    <property type="entry name" value="IONOTROPIC RECEPTOR 20A-RELATED"/>
    <property type="match status" value="1"/>
</dbReference>
<evidence type="ECO:0000256" key="8">
    <source>
        <dbReference type="SAM" id="Phobius"/>
    </source>
</evidence>
<dbReference type="GeneID" id="108733206"/>
<dbReference type="Proteomes" id="UP000192223">
    <property type="component" value="Unplaced"/>
</dbReference>
<gene>
    <name evidence="10" type="primary">LOC108733206</name>
</gene>
<dbReference type="GO" id="GO:0005886">
    <property type="term" value="C:plasma membrane"/>
    <property type="evidence" value="ECO:0007669"/>
    <property type="project" value="UniProtKB-SubCell"/>
</dbReference>
<keyword evidence="9" id="KW-1185">Reference proteome</keyword>
<evidence type="ECO:0000256" key="5">
    <source>
        <dbReference type="ARBA" id="ARBA00023136"/>
    </source>
</evidence>
<keyword evidence="6" id="KW-0675">Receptor</keyword>
<keyword evidence="3 8" id="KW-0812">Transmembrane</keyword>
<protein>
    <submittedName>
        <fullName evidence="10">Uncharacterized protein LOC108733206</fullName>
    </submittedName>
</protein>
<evidence type="ECO:0000256" key="1">
    <source>
        <dbReference type="ARBA" id="ARBA00004651"/>
    </source>
</evidence>
<name>A0A1W4WI58_AGRPL</name>
<evidence type="ECO:0000313" key="10">
    <source>
        <dbReference type="RefSeq" id="XP_018319788.1"/>
    </source>
</evidence>
<dbReference type="KEGG" id="apln:108733206"/>
<dbReference type="AlphaFoldDB" id="A0A1W4WI58"/>
<proteinExistence type="predicted"/>
<dbReference type="RefSeq" id="XP_018319788.1">
    <property type="nucleotide sequence ID" value="XM_018464286.2"/>
</dbReference>
<evidence type="ECO:0000256" key="3">
    <source>
        <dbReference type="ARBA" id="ARBA00022692"/>
    </source>
</evidence>
<evidence type="ECO:0000256" key="2">
    <source>
        <dbReference type="ARBA" id="ARBA00022475"/>
    </source>
</evidence>
<evidence type="ECO:0000256" key="6">
    <source>
        <dbReference type="ARBA" id="ARBA00023170"/>
    </source>
</evidence>
<keyword evidence="4 8" id="KW-1133">Transmembrane helix</keyword>
<comment type="subcellular location">
    <subcellularLocation>
        <location evidence="1">Cell membrane</location>
        <topology evidence="1">Multi-pass membrane protein</topology>
    </subcellularLocation>
</comment>
<dbReference type="STRING" id="224129.A0A1W4WI58"/>
<keyword evidence="7" id="KW-0325">Glycoprotein</keyword>
<evidence type="ECO:0000313" key="9">
    <source>
        <dbReference type="Proteomes" id="UP000192223"/>
    </source>
</evidence>
<keyword evidence="5 8" id="KW-0472">Membrane</keyword>
<accession>A0A1W4WI58</accession>
<sequence length="148" mass="17341">MELEKLSYTRTFGYPTERLTGGHFSVPVFIKHDAIQHLRPMTEDIFWAYCIFMLKKSTPLLPSFNMLVLRVLEAGINYAWETKVVLFHTNSRTQQIIRYHYYHGEDTETVSLQWMHVQGAFGILAFGYAIAFLCFLIEQVVHKYKTPT</sequence>
<dbReference type="OrthoDB" id="7969653at2759"/>
<keyword evidence="2" id="KW-1003">Cell membrane</keyword>
<reference evidence="10" key="1">
    <citation type="submission" date="2025-08" db="UniProtKB">
        <authorList>
            <consortium name="RefSeq"/>
        </authorList>
    </citation>
    <scope>IDENTIFICATION</scope>
    <source>
        <tissue evidence="10">Entire body</tissue>
    </source>
</reference>
<organism evidence="9 10">
    <name type="scientific">Agrilus planipennis</name>
    <name type="common">Emerald ash borer</name>
    <name type="synonym">Agrilus marcopoli</name>
    <dbReference type="NCBI Taxonomy" id="224129"/>
    <lineage>
        <taxon>Eukaryota</taxon>
        <taxon>Metazoa</taxon>
        <taxon>Ecdysozoa</taxon>
        <taxon>Arthropoda</taxon>
        <taxon>Hexapoda</taxon>
        <taxon>Insecta</taxon>
        <taxon>Pterygota</taxon>
        <taxon>Neoptera</taxon>
        <taxon>Endopterygota</taxon>
        <taxon>Coleoptera</taxon>
        <taxon>Polyphaga</taxon>
        <taxon>Elateriformia</taxon>
        <taxon>Buprestoidea</taxon>
        <taxon>Buprestidae</taxon>
        <taxon>Agrilinae</taxon>
        <taxon>Agrilus</taxon>
    </lineage>
</organism>
<feature type="transmembrane region" description="Helical" evidence="8">
    <location>
        <begin position="119"/>
        <end position="137"/>
    </location>
</feature>
<evidence type="ECO:0000256" key="7">
    <source>
        <dbReference type="ARBA" id="ARBA00023180"/>
    </source>
</evidence>
<dbReference type="InterPro" id="IPR052192">
    <property type="entry name" value="Insect_Ionotropic_Sensory_Rcpt"/>
</dbReference>
<dbReference type="PANTHER" id="PTHR42643:SF40">
    <property type="entry name" value="IONOTROPIC RECEPTOR 41A-RELATED"/>
    <property type="match status" value="1"/>
</dbReference>